<evidence type="ECO:0000259" key="1">
    <source>
        <dbReference type="Pfam" id="PF20231"/>
    </source>
</evidence>
<accession>A0A1X7U207</accession>
<dbReference type="InterPro" id="IPR046496">
    <property type="entry name" value="DUF6589"/>
</dbReference>
<protein>
    <recommendedName>
        <fullName evidence="1">DUF6589 domain-containing protein</fullName>
    </recommendedName>
</protein>
<dbReference type="Pfam" id="PF20231">
    <property type="entry name" value="DUF6589"/>
    <property type="match status" value="1"/>
</dbReference>
<dbReference type="EnsemblMetazoa" id="Aqu2.1.21542_001">
    <property type="protein sequence ID" value="Aqu2.1.21542_001"/>
    <property type="gene ID" value="Aqu2.1.21542"/>
</dbReference>
<reference evidence="2" key="1">
    <citation type="submission" date="2017-05" db="UniProtKB">
        <authorList>
            <consortium name="EnsemblMetazoa"/>
        </authorList>
    </citation>
    <scope>IDENTIFICATION</scope>
</reference>
<proteinExistence type="predicted"/>
<dbReference type="OrthoDB" id="5966447at2759"/>
<dbReference type="AlphaFoldDB" id="A0A1X7U207"/>
<evidence type="ECO:0000313" key="2">
    <source>
        <dbReference type="EnsemblMetazoa" id="Aqu2.1.21542_001"/>
    </source>
</evidence>
<dbReference type="STRING" id="400682.A0A1X7U207"/>
<dbReference type="eggNOG" id="ENOG502SJUI">
    <property type="taxonomic scope" value="Eukaryota"/>
</dbReference>
<dbReference type="InParanoid" id="A0A1X7U207"/>
<sequence length="881" mass="99256">MASLEDKCLACGEAAVKRARVKASTVSEFLKKYLRDRCTANNLNVDLDAIIAVSFVCRSCSKVYLSHQAKDLRLYEATSATVSLLASYNSSQAHNLPSESATPISTVTHSECSLPPSPKRRCIASPPDSPPIVVTVGHSSGERSYLLNTPRRKAFIRTISRTKNSAKSIARSALSDTEVMKYLSVGTGKQLKYELKKLATMNVNSIQKSSNKSDIKLISSILFAGHSSTMNSYHIESAEQFDDFDAMNANCHSTWDNESDGEEMNDTNDFDNIFTSSQTCEVLHVDDGNTQICFDNESIDDTLAPPSFSNISSESVVPDNIESSSVGQGQWYGFKIVGDNLDKNISRRHQRIDRKTRSFHFFNSFAVKDRIDLSSCSQCPNPFYSKPILQLPIDTLLPSVPDDEALIANFSTIVSRVLVAEFSFFSDTFEDVVVNHIQHDYYTEMSQKSETTPLGVIFKNENVVEDMIDIMLKLQSYAPTEHSTVVDGVSGSTISFDVTHEILLGGDQLTRKRAESAKFARRNSPIAAERLDGLIPVCEDWHAKKIFLEMIWAWMYKGKSFLEKGTLCHLRNVIDRRNISAKAADDFNACEDFFVTVVKCHIVVAAMQFFQMEAASDSPVHDLLVADLWTKPKQERKEVLDKVTRSICLNYVDVLAHYSLDEDVEKDGVMSYAVAVLSQGLLYMEFSDAIREGDGSRILRCWRYFMIIFKHRQRKNYCQEALNILGQYHFFLTARQSQQLVWSRCINVHGIPGRNIPCDLFLEHLNRICKQSVEMLGSNFSEEALERVGRCVGIINSLLENFDKDLSVPDISGSHSIASSEKDKSAIIKELLEADIFNHQDNRKHATFQSIKTNPVSSLRYNEKFHKWIQAQLFSLKIKFI</sequence>
<feature type="domain" description="DUF6589" evidence="1">
    <location>
        <begin position="394"/>
        <end position="815"/>
    </location>
</feature>
<name>A0A1X7U207_AMPQE</name>
<organism evidence="2">
    <name type="scientific">Amphimedon queenslandica</name>
    <name type="common">Sponge</name>
    <dbReference type="NCBI Taxonomy" id="400682"/>
    <lineage>
        <taxon>Eukaryota</taxon>
        <taxon>Metazoa</taxon>
        <taxon>Porifera</taxon>
        <taxon>Demospongiae</taxon>
        <taxon>Heteroscleromorpha</taxon>
        <taxon>Haplosclerida</taxon>
        <taxon>Niphatidae</taxon>
        <taxon>Amphimedon</taxon>
    </lineage>
</organism>